<evidence type="ECO:0000313" key="16">
    <source>
        <dbReference type="EMBL" id="MFC0270655.1"/>
    </source>
</evidence>
<feature type="transmembrane region" description="Helical" evidence="12">
    <location>
        <begin position="12"/>
        <end position="32"/>
    </location>
</feature>
<feature type="transmembrane region" description="Helical" evidence="12">
    <location>
        <begin position="337"/>
        <end position="356"/>
    </location>
</feature>
<reference evidence="16 17" key="1">
    <citation type="submission" date="2024-09" db="EMBL/GenBank/DDBJ databases">
        <authorList>
            <person name="Sun Q."/>
            <person name="Mori K."/>
        </authorList>
    </citation>
    <scope>NUCLEOTIDE SEQUENCE [LARGE SCALE GENOMIC DNA]</scope>
    <source>
        <strain evidence="16 17">CCM 7228</strain>
    </source>
</reference>
<protein>
    <submittedName>
        <fullName evidence="16">Glucose-specific PTS transporter subunit IIBC</fullName>
        <ecNumber evidence="16">2.7.1.199</ecNumber>
    </submittedName>
</protein>
<sequence>MFKSLFGVLQKVGRALMLPVALLPAAGLLLAIGNALQNPTLTDIAPFLTNEWVALIASVMEQAGNIVFSNLPVLFAVGVAIGLANGDGVAGIAALIGYLIMNVTISGILKGVGTLPTEAHELADFLQANGAAYGNVLGIPTLQTGVFGGIIVGILAATMYNKFFRIELPQYLGFFAGKRFVPIATAASALILGIVMYFIWPPIQVGLNAFSTNLLDANRTMAAFIFGVIERSLIPFGLHHIFYSPFWFEFGSYVDAAGNTVRGDQTIFFAQIRDGVENLTAGTFMTGKYPFMMFGLPAAALAIYHEARPENKKLVAGLMGSAALTSFLTGITEPLEFSFLFVAPVLFGIHAFFAGLSFMTMHLLDVKIGMTFSGGLIDFLLFGVLNQQTNWWLVIPVGLVFAVIYYFGFRFAIRKFNLKTPGREDADVETDDDTNGNPQVVGDLPFNILEALGGKENIKHLDACITRLRVTVNDNKEVNKDRLKKLGASGVLEIGNNIQAIFGPKSDNLKTQIQDVMAGKRPIATKPHSTDQEIKEQVEDVVSDGLKNDVSEESFISPITGELKSITDVPDQVFSGKMMGDGFAILPSNGTVVSPVNGKILNVFPTKHAIGLESDNGREILIHFGIDTVNLKGEGFEAFVKEGDVVEQGQKLLEVNLDFVKANAPSIITPIVFTNLKEGQEVKIEKLGNVSAKDVNIISIG</sequence>
<dbReference type="SUPFAM" id="SSF51261">
    <property type="entry name" value="Duplicated hybrid motif"/>
    <property type="match status" value="1"/>
</dbReference>
<dbReference type="EC" id="2.7.1.199" evidence="16"/>
<dbReference type="InterPro" id="IPR013013">
    <property type="entry name" value="PTS_EIIC_1"/>
</dbReference>
<keyword evidence="17" id="KW-1185">Reference proteome</keyword>
<evidence type="ECO:0000259" key="14">
    <source>
        <dbReference type="PROSITE" id="PS51098"/>
    </source>
</evidence>
<keyword evidence="8" id="KW-0418">Kinase</keyword>
<feature type="domain" description="PTS EIIC type-1" evidence="15">
    <location>
        <begin position="3"/>
        <end position="425"/>
    </location>
</feature>
<evidence type="ECO:0000256" key="1">
    <source>
        <dbReference type="ARBA" id="ARBA00004651"/>
    </source>
</evidence>
<dbReference type="InterPro" id="IPR003352">
    <property type="entry name" value="PTS_EIIC"/>
</dbReference>
<evidence type="ECO:0000256" key="9">
    <source>
        <dbReference type="ARBA" id="ARBA00022989"/>
    </source>
</evidence>
<dbReference type="PROSITE" id="PS51103">
    <property type="entry name" value="PTS_EIIC_TYPE_1"/>
    <property type="match status" value="1"/>
</dbReference>
<keyword evidence="10 12" id="KW-0472">Membrane</keyword>
<gene>
    <name evidence="16" type="primary">ptsG</name>
    <name evidence="16" type="ORF">ACFFIX_04215</name>
</gene>
<dbReference type="NCBIfam" id="TIGR02002">
    <property type="entry name" value="PTS-II-BC-glcB"/>
    <property type="match status" value="1"/>
</dbReference>
<evidence type="ECO:0000256" key="6">
    <source>
        <dbReference type="ARBA" id="ARBA00022683"/>
    </source>
</evidence>
<dbReference type="PROSITE" id="PS01035">
    <property type="entry name" value="PTS_EIIB_TYPE_1_CYS"/>
    <property type="match status" value="1"/>
</dbReference>
<keyword evidence="9 12" id="KW-1133">Transmembrane helix</keyword>
<keyword evidence="6" id="KW-0598">Phosphotransferase system</keyword>
<evidence type="ECO:0000256" key="2">
    <source>
        <dbReference type="ARBA" id="ARBA00022448"/>
    </source>
</evidence>
<dbReference type="Pfam" id="PF02378">
    <property type="entry name" value="PTS_EIIC"/>
    <property type="match status" value="1"/>
</dbReference>
<dbReference type="Pfam" id="PF00358">
    <property type="entry name" value="PTS_EIIA_1"/>
    <property type="match status" value="1"/>
</dbReference>
<keyword evidence="7 12" id="KW-0812">Transmembrane</keyword>
<dbReference type="SUPFAM" id="SSF55604">
    <property type="entry name" value="Glucose permease domain IIB"/>
    <property type="match status" value="1"/>
</dbReference>
<dbReference type="Gene3D" id="2.70.70.10">
    <property type="entry name" value="Glucose Permease (Domain IIA)"/>
    <property type="match status" value="1"/>
</dbReference>
<dbReference type="InterPro" id="IPR011055">
    <property type="entry name" value="Dup_hybrid_motif"/>
</dbReference>
<evidence type="ECO:0000259" key="15">
    <source>
        <dbReference type="PROSITE" id="PS51103"/>
    </source>
</evidence>
<feature type="domain" description="PTS EIIA type-1" evidence="13">
    <location>
        <begin position="571"/>
        <end position="675"/>
    </location>
</feature>
<dbReference type="InterPro" id="IPR001996">
    <property type="entry name" value="PTS_IIB_1"/>
</dbReference>
<feature type="transmembrane region" description="Helical" evidence="12">
    <location>
        <begin position="180"/>
        <end position="200"/>
    </location>
</feature>
<dbReference type="EMBL" id="JBHLVO010000002">
    <property type="protein sequence ID" value="MFC0270655.1"/>
    <property type="molecule type" value="Genomic_DNA"/>
</dbReference>
<evidence type="ECO:0000256" key="7">
    <source>
        <dbReference type="ARBA" id="ARBA00022692"/>
    </source>
</evidence>
<feature type="transmembrane region" description="Helical" evidence="12">
    <location>
        <begin position="52"/>
        <end position="77"/>
    </location>
</feature>
<evidence type="ECO:0000313" key="17">
    <source>
        <dbReference type="Proteomes" id="UP001589854"/>
    </source>
</evidence>
<dbReference type="InterPro" id="IPR050429">
    <property type="entry name" value="PTS_Glucose_EIICBA"/>
</dbReference>
<feature type="transmembrane region" description="Helical" evidence="12">
    <location>
        <begin position="368"/>
        <end position="385"/>
    </location>
</feature>
<dbReference type="NCBIfam" id="TIGR00830">
    <property type="entry name" value="PTBA"/>
    <property type="match status" value="1"/>
</dbReference>
<dbReference type="PANTHER" id="PTHR30009:SF20">
    <property type="entry name" value="PTS SYSTEM GLUCOSE-SPECIFIC EIICB COMPONENT-RELATED"/>
    <property type="match status" value="1"/>
</dbReference>
<evidence type="ECO:0000256" key="10">
    <source>
        <dbReference type="ARBA" id="ARBA00023136"/>
    </source>
</evidence>
<feature type="transmembrane region" description="Helical" evidence="12">
    <location>
        <begin position="142"/>
        <end position="160"/>
    </location>
</feature>
<evidence type="ECO:0000256" key="11">
    <source>
        <dbReference type="PROSITE-ProRule" id="PRU00421"/>
    </source>
</evidence>
<proteinExistence type="predicted"/>
<dbReference type="NCBIfam" id="TIGR00826">
    <property type="entry name" value="EIIB_glc"/>
    <property type="match status" value="1"/>
</dbReference>
<feature type="domain" description="PTS EIIB type-1" evidence="14">
    <location>
        <begin position="442"/>
        <end position="523"/>
    </location>
</feature>
<feature type="transmembrane region" description="Helical" evidence="12">
    <location>
        <begin position="289"/>
        <end position="307"/>
    </location>
</feature>
<feature type="transmembrane region" description="Helical" evidence="12">
    <location>
        <begin position="89"/>
        <end position="109"/>
    </location>
</feature>
<dbReference type="Proteomes" id="UP001589854">
    <property type="component" value="Unassembled WGS sequence"/>
</dbReference>
<evidence type="ECO:0000256" key="5">
    <source>
        <dbReference type="ARBA" id="ARBA00022679"/>
    </source>
</evidence>
<feature type="transmembrane region" description="Helical" evidence="12">
    <location>
        <begin position="391"/>
        <end position="413"/>
    </location>
</feature>
<dbReference type="PROSITE" id="PS00371">
    <property type="entry name" value="PTS_EIIA_TYPE_1_HIS"/>
    <property type="match status" value="1"/>
</dbReference>
<dbReference type="InterPro" id="IPR018113">
    <property type="entry name" value="PTrfase_EIIB_Cys"/>
</dbReference>
<dbReference type="PANTHER" id="PTHR30009">
    <property type="entry name" value="CYTOCHROME C-TYPE SYNTHESIS PROTEIN AND PTS TRANSMEMBRANE COMPONENT"/>
    <property type="match status" value="1"/>
</dbReference>
<evidence type="ECO:0000259" key="13">
    <source>
        <dbReference type="PROSITE" id="PS51093"/>
    </source>
</evidence>
<dbReference type="InterPro" id="IPR001127">
    <property type="entry name" value="PTS_EIIA_1_perm"/>
</dbReference>
<dbReference type="Pfam" id="PF00367">
    <property type="entry name" value="PTS_EIIB"/>
    <property type="match status" value="1"/>
</dbReference>
<evidence type="ECO:0000256" key="4">
    <source>
        <dbReference type="ARBA" id="ARBA00022597"/>
    </source>
</evidence>
<evidence type="ECO:0000256" key="3">
    <source>
        <dbReference type="ARBA" id="ARBA00022475"/>
    </source>
</evidence>
<accession>A0ABV6GAT6</accession>
<organism evidence="16 17">
    <name type="scientific">Metabacillus herbersteinensis</name>
    <dbReference type="NCBI Taxonomy" id="283816"/>
    <lineage>
        <taxon>Bacteria</taxon>
        <taxon>Bacillati</taxon>
        <taxon>Bacillota</taxon>
        <taxon>Bacilli</taxon>
        <taxon>Bacillales</taxon>
        <taxon>Bacillaceae</taxon>
        <taxon>Metabacillus</taxon>
    </lineage>
</organism>
<dbReference type="InterPro" id="IPR036878">
    <property type="entry name" value="Glu_permease_IIB"/>
</dbReference>
<comment type="subcellular location">
    <subcellularLocation>
        <location evidence="1">Cell membrane</location>
        <topology evidence="1">Multi-pass membrane protein</topology>
    </subcellularLocation>
</comment>
<keyword evidence="2" id="KW-0813">Transport</keyword>
<evidence type="ECO:0000256" key="12">
    <source>
        <dbReference type="SAM" id="Phobius"/>
    </source>
</evidence>
<name>A0ABV6GAT6_9BACI</name>
<keyword evidence="4" id="KW-0762">Sugar transport</keyword>
<dbReference type="PROSITE" id="PS51098">
    <property type="entry name" value="PTS_EIIB_TYPE_1"/>
    <property type="match status" value="1"/>
</dbReference>
<dbReference type="InterPro" id="IPR011299">
    <property type="entry name" value="PTS_IIBC_glc"/>
</dbReference>
<comment type="caution">
    <text evidence="16">The sequence shown here is derived from an EMBL/GenBank/DDBJ whole genome shotgun (WGS) entry which is preliminary data.</text>
</comment>
<keyword evidence="3" id="KW-1003">Cell membrane</keyword>
<dbReference type="GO" id="GO:0016740">
    <property type="term" value="F:transferase activity"/>
    <property type="evidence" value="ECO:0007669"/>
    <property type="project" value="UniProtKB-KW"/>
</dbReference>
<keyword evidence="5 16" id="KW-0808">Transferase</keyword>
<dbReference type="RefSeq" id="WP_378930842.1">
    <property type="nucleotide sequence ID" value="NZ_JBHLVO010000002.1"/>
</dbReference>
<dbReference type="CDD" id="cd00210">
    <property type="entry name" value="PTS_IIA_glc"/>
    <property type="match status" value="1"/>
</dbReference>
<evidence type="ECO:0000256" key="8">
    <source>
        <dbReference type="ARBA" id="ARBA00022777"/>
    </source>
</evidence>
<dbReference type="Gene3D" id="3.30.1360.60">
    <property type="entry name" value="Glucose permease domain IIB"/>
    <property type="match status" value="1"/>
</dbReference>
<dbReference type="CDD" id="cd00212">
    <property type="entry name" value="PTS_IIB_glc"/>
    <property type="match status" value="1"/>
</dbReference>
<feature type="active site" description="Phosphocysteine intermediate; for EIIB activity" evidence="11">
    <location>
        <position position="464"/>
    </location>
</feature>
<dbReference type="PROSITE" id="PS51093">
    <property type="entry name" value="PTS_EIIA_TYPE_1"/>
    <property type="match status" value="1"/>
</dbReference>